<gene>
    <name evidence="2" type="ordered locus">Psta_1839</name>
</gene>
<dbReference type="KEGG" id="psl:Psta_1839"/>
<feature type="coiled-coil region" evidence="1">
    <location>
        <begin position="51"/>
        <end position="118"/>
    </location>
</feature>
<accession>D2QZN0</accession>
<evidence type="ECO:0000313" key="2">
    <source>
        <dbReference type="EMBL" id="ADB16513.1"/>
    </source>
</evidence>
<dbReference type="EMBL" id="CP001848">
    <property type="protein sequence ID" value="ADB16513.1"/>
    <property type="molecule type" value="Genomic_DNA"/>
</dbReference>
<evidence type="ECO:0000256" key="1">
    <source>
        <dbReference type="SAM" id="Coils"/>
    </source>
</evidence>
<reference evidence="2 3" key="1">
    <citation type="journal article" date="2009" name="Stand. Genomic Sci.">
        <title>Complete genome sequence of Pirellula staleyi type strain (ATCC 27377).</title>
        <authorList>
            <person name="Clum A."/>
            <person name="Tindall B.J."/>
            <person name="Sikorski J."/>
            <person name="Ivanova N."/>
            <person name="Mavrommatis K."/>
            <person name="Lucas S."/>
            <person name="Glavina del Rio T."/>
            <person name="Nolan M."/>
            <person name="Chen F."/>
            <person name="Tice H."/>
            <person name="Pitluck S."/>
            <person name="Cheng J.F."/>
            <person name="Chertkov O."/>
            <person name="Brettin T."/>
            <person name="Han C."/>
            <person name="Detter J.C."/>
            <person name="Kuske C."/>
            <person name="Bruce D."/>
            <person name="Goodwin L."/>
            <person name="Ovchinikova G."/>
            <person name="Pati A."/>
            <person name="Mikhailova N."/>
            <person name="Chen A."/>
            <person name="Palaniappan K."/>
            <person name="Land M."/>
            <person name="Hauser L."/>
            <person name="Chang Y.J."/>
            <person name="Jeffries C.D."/>
            <person name="Chain P."/>
            <person name="Rohde M."/>
            <person name="Goker M."/>
            <person name="Bristow J."/>
            <person name="Eisen J.A."/>
            <person name="Markowitz V."/>
            <person name="Hugenholtz P."/>
            <person name="Kyrpides N.C."/>
            <person name="Klenk H.P."/>
            <person name="Lapidus A."/>
        </authorList>
    </citation>
    <scope>NUCLEOTIDE SEQUENCE [LARGE SCALE GENOMIC DNA]</scope>
    <source>
        <strain evidence="3">ATCC 27377 / DSM 6068 / ICPB 4128</strain>
    </source>
</reference>
<dbReference type="Proteomes" id="UP000001887">
    <property type="component" value="Chromosome"/>
</dbReference>
<dbReference type="HOGENOM" id="CLU_771292_0_0_0"/>
<organism evidence="2 3">
    <name type="scientific">Pirellula staleyi (strain ATCC 27377 / DSM 6068 / ICPB 4128)</name>
    <name type="common">Pirella staleyi</name>
    <dbReference type="NCBI Taxonomy" id="530564"/>
    <lineage>
        <taxon>Bacteria</taxon>
        <taxon>Pseudomonadati</taxon>
        <taxon>Planctomycetota</taxon>
        <taxon>Planctomycetia</taxon>
        <taxon>Pirellulales</taxon>
        <taxon>Pirellulaceae</taxon>
        <taxon>Pirellula</taxon>
    </lineage>
</organism>
<sequence>MASSTKVKFDKKGNLSVENGNLLESARKDFKECLKINAFIVSVEVPMDEKVTNEKEIIEQVTEGLDEIERQLYDFLKDLNERVEKLLKEEKAGKKTAADEAKKAVDQTEKKIKDVADELGVFVRKTVQKEVSRQLGGKKLQLRSTSRNTFRGVDLQKFIFEGGSSDAENSPFFLEVGKTMSTMGKEIFKKAAEEKTQRGEIVGELNTYVAKFAEAKKANTALTMSEFYKANAKLVKSVEDSGKKYSDFLAAYKDAIEKIEAEFAKLETLIKSDDELKKDSNVKKITKSFTDAAKTIVEIVDPRTKMITSTMKTLKSAVVYSTISDQASDLEKLKGVTKSAKAIEEAGKEFEAMGKAMDK</sequence>
<proteinExistence type="predicted"/>
<evidence type="ECO:0000313" key="3">
    <source>
        <dbReference type="Proteomes" id="UP000001887"/>
    </source>
</evidence>
<dbReference type="AlphaFoldDB" id="D2QZN0"/>
<keyword evidence="1" id="KW-0175">Coiled coil</keyword>
<protein>
    <submittedName>
        <fullName evidence="2">Uncharacterized protein</fullName>
    </submittedName>
</protein>
<name>D2QZN0_PIRSD</name>
<keyword evidence="3" id="KW-1185">Reference proteome</keyword>